<comment type="caution">
    <text evidence="2">The sequence shown here is derived from an EMBL/GenBank/DDBJ whole genome shotgun (WGS) entry which is preliminary data.</text>
</comment>
<dbReference type="EMBL" id="JALPRF010000002">
    <property type="protein sequence ID" value="MCK8492525.1"/>
    <property type="molecule type" value="Genomic_DNA"/>
</dbReference>
<evidence type="ECO:0000256" key="1">
    <source>
        <dbReference type="SAM" id="SignalP"/>
    </source>
</evidence>
<dbReference type="Proteomes" id="UP001202180">
    <property type="component" value="Unassembled WGS sequence"/>
</dbReference>
<keyword evidence="3" id="KW-1185">Reference proteome</keyword>
<organism evidence="2 3">
    <name type="scientific">Spirosoma liriopis</name>
    <dbReference type="NCBI Taxonomy" id="2937440"/>
    <lineage>
        <taxon>Bacteria</taxon>
        <taxon>Pseudomonadati</taxon>
        <taxon>Bacteroidota</taxon>
        <taxon>Cytophagia</taxon>
        <taxon>Cytophagales</taxon>
        <taxon>Cytophagaceae</taxon>
        <taxon>Spirosoma</taxon>
    </lineage>
</organism>
<proteinExistence type="predicted"/>
<reference evidence="2 3" key="1">
    <citation type="submission" date="2022-04" db="EMBL/GenBank/DDBJ databases">
        <title>Spirosoma sp. strain RP8 genome sequencing and assembly.</title>
        <authorList>
            <person name="Jung Y."/>
        </authorList>
    </citation>
    <scope>NUCLEOTIDE SEQUENCE [LARGE SCALE GENOMIC DNA]</scope>
    <source>
        <strain evidence="2 3">RP8</strain>
    </source>
</reference>
<evidence type="ECO:0008006" key="4">
    <source>
        <dbReference type="Google" id="ProtNLM"/>
    </source>
</evidence>
<protein>
    <recommendedName>
        <fullName evidence="4">DUF4595 domain-containing protein</fullName>
    </recommendedName>
</protein>
<name>A0ABT0HK30_9BACT</name>
<feature type="chain" id="PRO_5047055825" description="DUF4595 domain-containing protein" evidence="1">
    <location>
        <begin position="22"/>
        <end position="287"/>
    </location>
</feature>
<gene>
    <name evidence="2" type="ORF">M0L20_11730</name>
</gene>
<feature type="signal peptide" evidence="1">
    <location>
        <begin position="1"/>
        <end position="21"/>
    </location>
</feature>
<evidence type="ECO:0000313" key="2">
    <source>
        <dbReference type="EMBL" id="MCK8492525.1"/>
    </source>
</evidence>
<evidence type="ECO:0000313" key="3">
    <source>
        <dbReference type="Proteomes" id="UP001202180"/>
    </source>
</evidence>
<dbReference type="PROSITE" id="PS51257">
    <property type="entry name" value="PROKAR_LIPOPROTEIN"/>
    <property type="match status" value="1"/>
</dbReference>
<sequence>MKTKILLIRLLIAFLPVALLGCQPEENPVISTCLLTSATDQLVESSGKLTDELNRFFTYTGSKLTSITEKSTQSDAVYVVEYTNDRVVRATNGQRVITLGYGSGTKPTSSTLSLNGTVQSTFGMEYNESGRMTKIVEDRRVLPNNSLTTQRAYTFVYDNTGNLSLERARFTLNDGSVVEQETEYQFDTKPSAYKRFLELPLLTVVALSQPIETRPGRLWHANNCTALQSYNINNGSRSNIRESSTFTPVYDAENKVVSQDQNARLFQASVPNPVTKNNKQTFSYVCE</sequence>
<keyword evidence="1" id="KW-0732">Signal</keyword>
<dbReference type="RefSeq" id="WP_248477120.1">
    <property type="nucleotide sequence ID" value="NZ_JALPRF010000002.1"/>
</dbReference>
<accession>A0ABT0HK30</accession>